<keyword evidence="1" id="KW-1133">Transmembrane helix</keyword>
<dbReference type="RefSeq" id="WP_111729349.1">
    <property type="nucleotide sequence ID" value="NZ_QHKO01000003.1"/>
</dbReference>
<organism evidence="2 3">
    <name type="scientific">Lujinxingia litoralis</name>
    <dbReference type="NCBI Taxonomy" id="2211119"/>
    <lineage>
        <taxon>Bacteria</taxon>
        <taxon>Deltaproteobacteria</taxon>
        <taxon>Bradymonadales</taxon>
        <taxon>Lujinxingiaceae</taxon>
        <taxon>Lujinxingia</taxon>
    </lineage>
</organism>
<comment type="caution">
    <text evidence="2">The sequence shown here is derived from an EMBL/GenBank/DDBJ whole genome shotgun (WGS) entry which is preliminary data.</text>
</comment>
<dbReference type="EMBL" id="QHKO01000003">
    <property type="protein sequence ID" value="RAL22821.1"/>
    <property type="molecule type" value="Genomic_DNA"/>
</dbReference>
<dbReference type="AlphaFoldDB" id="A0A328C5H0"/>
<evidence type="ECO:0000313" key="2">
    <source>
        <dbReference type="EMBL" id="RAL22821.1"/>
    </source>
</evidence>
<keyword evidence="1" id="KW-0472">Membrane</keyword>
<dbReference type="OrthoDB" id="5503003at2"/>
<protein>
    <recommendedName>
        <fullName evidence="4">Type II secretion system protein M</fullName>
    </recommendedName>
</protein>
<gene>
    <name evidence="2" type="ORF">DL240_07975</name>
</gene>
<dbReference type="Proteomes" id="UP000249169">
    <property type="component" value="Unassembled WGS sequence"/>
</dbReference>
<proteinExistence type="predicted"/>
<sequence length="204" mass="22242">MSEEQKESGKKGLAESIANLSDRERKLLGLMFATFAVLGIFVTVMLVQRSLADIESETQTYEDVLNLLATAAPDYLAQEAGGAVDPRVERFSDEVLDNNTVQLTSLVATHATAANISVSSYDEDQSPLGSTRGSKDGPIIVERTLRVDIRRAEMNALIDLLDRIETSGDPVIIKRVDVRSVGGEGMVRAQVVVSTFQRRAQEES</sequence>
<evidence type="ECO:0000313" key="3">
    <source>
        <dbReference type="Proteomes" id="UP000249169"/>
    </source>
</evidence>
<name>A0A328C5H0_9DELT</name>
<keyword evidence="1" id="KW-0812">Transmembrane</keyword>
<evidence type="ECO:0008006" key="4">
    <source>
        <dbReference type="Google" id="ProtNLM"/>
    </source>
</evidence>
<feature type="transmembrane region" description="Helical" evidence="1">
    <location>
        <begin position="27"/>
        <end position="47"/>
    </location>
</feature>
<keyword evidence="3" id="KW-1185">Reference proteome</keyword>
<evidence type="ECO:0000256" key="1">
    <source>
        <dbReference type="SAM" id="Phobius"/>
    </source>
</evidence>
<accession>A0A328C5H0</accession>
<reference evidence="2 3" key="1">
    <citation type="submission" date="2018-05" db="EMBL/GenBank/DDBJ databases">
        <title>Lujinxingia marina gen. nov. sp. nov., a new facultative anaerobic member of the class Deltaproteobacteria, and proposal of Lujinxingaceae fam. nov.</title>
        <authorList>
            <person name="Li C.-M."/>
        </authorList>
    </citation>
    <scope>NUCLEOTIDE SEQUENCE [LARGE SCALE GENOMIC DNA]</scope>
    <source>
        <strain evidence="2 3">B210</strain>
    </source>
</reference>